<dbReference type="InterPro" id="IPR018303">
    <property type="entry name" value="ATPase_P-typ_P_site"/>
</dbReference>
<dbReference type="SFLD" id="SFLDF00027">
    <property type="entry name" value="p-type_atpase"/>
    <property type="match status" value="1"/>
</dbReference>
<dbReference type="SUPFAM" id="SSF56784">
    <property type="entry name" value="HAD-like"/>
    <property type="match status" value="1"/>
</dbReference>
<dbReference type="AlphaFoldDB" id="A0A226BYQ6"/>
<feature type="transmembrane region" description="Helical" evidence="16">
    <location>
        <begin position="799"/>
        <end position="817"/>
    </location>
</feature>
<evidence type="ECO:0000256" key="3">
    <source>
        <dbReference type="ARBA" id="ARBA00012790"/>
    </source>
</evidence>
<evidence type="ECO:0000256" key="11">
    <source>
        <dbReference type="ARBA" id="ARBA00022842"/>
    </source>
</evidence>
<keyword evidence="5" id="KW-0406">Ion transport</keyword>
<dbReference type="InterPro" id="IPR005782">
    <property type="entry name" value="P-type_ATPase_IIA"/>
</dbReference>
<comment type="similarity">
    <text evidence="2">Belongs to the cation transport ATPase (P-type) (TC 3.A.3) family. Type IIA subfamily.</text>
</comment>
<name>A0A226BYQ6_9FIRM</name>
<dbReference type="Gene3D" id="2.70.150.10">
    <property type="entry name" value="Calcium-transporting ATPase, cytoplasmic transduction domain A"/>
    <property type="match status" value="1"/>
</dbReference>
<keyword evidence="11" id="KW-0460">Magnesium</keyword>
<dbReference type="GO" id="GO:0005886">
    <property type="term" value="C:plasma membrane"/>
    <property type="evidence" value="ECO:0007669"/>
    <property type="project" value="UniProtKB-SubCell"/>
</dbReference>
<gene>
    <name evidence="18" type="ORF">CDO51_04600</name>
</gene>
<feature type="transmembrane region" description="Helical" evidence="16">
    <location>
        <begin position="766"/>
        <end position="787"/>
    </location>
</feature>
<dbReference type="SMART" id="SM00831">
    <property type="entry name" value="Cation_ATPase_N"/>
    <property type="match status" value="1"/>
</dbReference>
<keyword evidence="13 16" id="KW-1133">Transmembrane helix</keyword>
<dbReference type="Pfam" id="PF00689">
    <property type="entry name" value="Cation_ATPase_C"/>
    <property type="match status" value="1"/>
</dbReference>
<organism evidence="18 19">
    <name type="scientific">Natranaerobius trueperi</name>
    <dbReference type="NCBI Taxonomy" id="759412"/>
    <lineage>
        <taxon>Bacteria</taxon>
        <taxon>Bacillati</taxon>
        <taxon>Bacillota</taxon>
        <taxon>Clostridia</taxon>
        <taxon>Natranaerobiales</taxon>
        <taxon>Natranaerobiaceae</taxon>
        <taxon>Natranaerobius</taxon>
    </lineage>
</organism>
<dbReference type="InterPro" id="IPR023214">
    <property type="entry name" value="HAD_sf"/>
</dbReference>
<dbReference type="FunFam" id="3.40.50.1000:FF:000028">
    <property type="entry name" value="Calcium-transporting P-type ATPase, putative"/>
    <property type="match status" value="1"/>
</dbReference>
<proteinExistence type="inferred from homology"/>
<dbReference type="SUPFAM" id="SSF81653">
    <property type="entry name" value="Calcium ATPase, transduction domain A"/>
    <property type="match status" value="1"/>
</dbReference>
<evidence type="ECO:0000256" key="10">
    <source>
        <dbReference type="ARBA" id="ARBA00022840"/>
    </source>
</evidence>
<feature type="domain" description="Cation-transporting P-type ATPase N-terminal" evidence="17">
    <location>
        <begin position="3"/>
        <end position="77"/>
    </location>
</feature>
<dbReference type="GO" id="GO:0046872">
    <property type="term" value="F:metal ion binding"/>
    <property type="evidence" value="ECO:0007669"/>
    <property type="project" value="UniProtKB-KW"/>
</dbReference>
<evidence type="ECO:0000256" key="4">
    <source>
        <dbReference type="ARBA" id="ARBA00022475"/>
    </source>
</evidence>
<keyword evidence="7" id="KW-0479">Metal-binding</keyword>
<dbReference type="PRINTS" id="PR00120">
    <property type="entry name" value="HATPASE"/>
</dbReference>
<evidence type="ECO:0000256" key="12">
    <source>
        <dbReference type="ARBA" id="ARBA00022967"/>
    </source>
</evidence>
<dbReference type="GO" id="GO:0005388">
    <property type="term" value="F:P-type calcium transporter activity"/>
    <property type="evidence" value="ECO:0007669"/>
    <property type="project" value="UniProtKB-EC"/>
</dbReference>
<dbReference type="InterPro" id="IPR008250">
    <property type="entry name" value="ATPase_P-typ_transduc_dom_A_sf"/>
</dbReference>
<keyword evidence="8" id="KW-0547">Nucleotide-binding</keyword>
<dbReference type="GO" id="GO:0005524">
    <property type="term" value="F:ATP binding"/>
    <property type="evidence" value="ECO:0007669"/>
    <property type="project" value="UniProtKB-KW"/>
</dbReference>
<dbReference type="InterPro" id="IPR001757">
    <property type="entry name" value="P_typ_ATPase"/>
</dbReference>
<dbReference type="PROSITE" id="PS00154">
    <property type="entry name" value="ATPASE_E1_E2"/>
    <property type="match status" value="1"/>
</dbReference>
<evidence type="ECO:0000256" key="8">
    <source>
        <dbReference type="ARBA" id="ARBA00022741"/>
    </source>
</evidence>
<keyword evidence="19" id="KW-1185">Reference proteome</keyword>
<dbReference type="PRINTS" id="PR00119">
    <property type="entry name" value="CATATPASE"/>
</dbReference>
<feature type="transmembrane region" description="Helical" evidence="16">
    <location>
        <begin position="870"/>
        <end position="889"/>
    </location>
</feature>
<dbReference type="Pfam" id="PF00122">
    <property type="entry name" value="E1-E2_ATPase"/>
    <property type="match status" value="1"/>
</dbReference>
<dbReference type="NCBIfam" id="TIGR01116">
    <property type="entry name" value="ATPase-IIA1_Ca"/>
    <property type="match status" value="1"/>
</dbReference>
<dbReference type="FunFam" id="2.70.150.10:FF:000016">
    <property type="entry name" value="Calcium-transporting P-type ATPase putative"/>
    <property type="match status" value="1"/>
</dbReference>
<evidence type="ECO:0000256" key="6">
    <source>
        <dbReference type="ARBA" id="ARBA00022692"/>
    </source>
</evidence>
<evidence type="ECO:0000256" key="14">
    <source>
        <dbReference type="ARBA" id="ARBA00023136"/>
    </source>
</evidence>
<feature type="transmembrane region" description="Helical" evidence="16">
    <location>
        <begin position="246"/>
        <end position="266"/>
    </location>
</feature>
<dbReference type="SUPFAM" id="SSF81665">
    <property type="entry name" value="Calcium ATPase, transmembrane domain M"/>
    <property type="match status" value="1"/>
</dbReference>
<dbReference type="InterPro" id="IPR044492">
    <property type="entry name" value="P_typ_ATPase_HD_dom"/>
</dbReference>
<feature type="transmembrane region" description="Helical" evidence="16">
    <location>
        <begin position="726"/>
        <end position="745"/>
    </location>
</feature>
<dbReference type="Pfam" id="PF00690">
    <property type="entry name" value="Cation_ATPase_N"/>
    <property type="match status" value="1"/>
</dbReference>
<dbReference type="Gene3D" id="3.40.50.1000">
    <property type="entry name" value="HAD superfamily/HAD-like"/>
    <property type="match status" value="1"/>
</dbReference>
<dbReference type="Gene3D" id="3.40.1110.10">
    <property type="entry name" value="Calcium-transporting ATPase, cytoplasmic domain N"/>
    <property type="match status" value="1"/>
</dbReference>
<keyword evidence="14 16" id="KW-0472">Membrane</keyword>
<feature type="transmembrane region" description="Helical" evidence="16">
    <location>
        <begin position="81"/>
        <end position="97"/>
    </location>
</feature>
<comment type="subcellular location">
    <subcellularLocation>
        <location evidence="1">Cell membrane</location>
        <topology evidence="1">Multi-pass membrane protein</topology>
    </subcellularLocation>
</comment>
<dbReference type="InterPro" id="IPR059000">
    <property type="entry name" value="ATPase_P-type_domA"/>
</dbReference>
<dbReference type="InterPro" id="IPR023299">
    <property type="entry name" value="ATPase_P-typ_cyto_dom_N"/>
</dbReference>
<evidence type="ECO:0000313" key="19">
    <source>
        <dbReference type="Proteomes" id="UP000214588"/>
    </source>
</evidence>
<dbReference type="GO" id="GO:0016887">
    <property type="term" value="F:ATP hydrolysis activity"/>
    <property type="evidence" value="ECO:0007669"/>
    <property type="project" value="InterPro"/>
</dbReference>
<dbReference type="InterPro" id="IPR006408">
    <property type="entry name" value="P-type_ATPase_IIB"/>
</dbReference>
<evidence type="ECO:0000256" key="7">
    <source>
        <dbReference type="ARBA" id="ARBA00022723"/>
    </source>
</evidence>
<dbReference type="Gene3D" id="1.20.1110.10">
    <property type="entry name" value="Calcium-transporting ATPase, transmembrane domain"/>
    <property type="match status" value="1"/>
</dbReference>
<dbReference type="InterPro" id="IPR004014">
    <property type="entry name" value="ATPase_P-typ_cation-transptr_N"/>
</dbReference>
<evidence type="ECO:0000256" key="15">
    <source>
        <dbReference type="ARBA" id="ARBA00048694"/>
    </source>
</evidence>
<dbReference type="EMBL" id="NIQC01000007">
    <property type="protein sequence ID" value="OWZ84153.1"/>
    <property type="molecule type" value="Genomic_DNA"/>
</dbReference>
<feature type="transmembrane region" description="Helical" evidence="16">
    <location>
        <begin position="272"/>
        <end position="298"/>
    </location>
</feature>
<evidence type="ECO:0000256" key="9">
    <source>
        <dbReference type="ARBA" id="ARBA00022837"/>
    </source>
</evidence>
<dbReference type="CDD" id="cd02089">
    <property type="entry name" value="P-type_ATPase_Ca_prok"/>
    <property type="match status" value="1"/>
</dbReference>
<evidence type="ECO:0000313" key="18">
    <source>
        <dbReference type="EMBL" id="OWZ84153.1"/>
    </source>
</evidence>
<dbReference type="InterPro" id="IPR006068">
    <property type="entry name" value="ATPase_P-typ_cation-transptr_C"/>
</dbReference>
<keyword evidence="4" id="KW-1003">Cell membrane</keyword>
<comment type="catalytic activity">
    <reaction evidence="15">
        <text>Ca(2+)(in) + ATP + H2O = Ca(2+)(out) + ADP + phosphate + H(+)</text>
        <dbReference type="Rhea" id="RHEA:18105"/>
        <dbReference type="ChEBI" id="CHEBI:15377"/>
        <dbReference type="ChEBI" id="CHEBI:15378"/>
        <dbReference type="ChEBI" id="CHEBI:29108"/>
        <dbReference type="ChEBI" id="CHEBI:30616"/>
        <dbReference type="ChEBI" id="CHEBI:43474"/>
        <dbReference type="ChEBI" id="CHEBI:456216"/>
        <dbReference type="EC" id="7.2.2.10"/>
    </reaction>
</comment>
<evidence type="ECO:0000256" key="5">
    <source>
        <dbReference type="ARBA" id="ARBA00022568"/>
    </source>
</evidence>
<keyword evidence="6 16" id="KW-0812">Transmembrane</keyword>
<dbReference type="SUPFAM" id="SSF81660">
    <property type="entry name" value="Metal cation-transporting ATPase, ATP-binding domain N"/>
    <property type="match status" value="1"/>
</dbReference>
<dbReference type="Pfam" id="PF13246">
    <property type="entry name" value="Cation_ATPase"/>
    <property type="match status" value="1"/>
</dbReference>
<keyword evidence="10" id="KW-0067">ATP-binding</keyword>
<dbReference type="PANTHER" id="PTHR42861">
    <property type="entry name" value="CALCIUM-TRANSPORTING ATPASE"/>
    <property type="match status" value="1"/>
</dbReference>
<dbReference type="GO" id="GO:0140352">
    <property type="term" value="P:export from cell"/>
    <property type="evidence" value="ECO:0007669"/>
    <property type="project" value="UniProtKB-ARBA"/>
</dbReference>
<dbReference type="SFLD" id="SFLDS00003">
    <property type="entry name" value="Haloacid_Dehalogenase"/>
    <property type="match status" value="1"/>
</dbReference>
<feature type="transmembrane region" description="Helical" evidence="16">
    <location>
        <begin position="837"/>
        <end position="858"/>
    </location>
</feature>
<reference evidence="18 19" key="1">
    <citation type="submission" date="2017-06" db="EMBL/GenBank/DDBJ databases">
        <title>Draft Genome Sequence of Natranaerobius trueperi halophilic, alkalithermophilic bacteria from soda lakes.</title>
        <authorList>
            <person name="Zhao B."/>
        </authorList>
    </citation>
    <scope>NUCLEOTIDE SEQUENCE [LARGE SCALE GENOMIC DNA]</scope>
    <source>
        <strain evidence="18 19">DSM 18760</strain>
    </source>
</reference>
<evidence type="ECO:0000256" key="2">
    <source>
        <dbReference type="ARBA" id="ARBA00005675"/>
    </source>
</evidence>
<dbReference type="InterPro" id="IPR036412">
    <property type="entry name" value="HAD-like_sf"/>
</dbReference>
<evidence type="ECO:0000256" key="1">
    <source>
        <dbReference type="ARBA" id="ARBA00004651"/>
    </source>
</evidence>
<keyword evidence="12" id="KW-1278">Translocase</keyword>
<keyword evidence="5" id="KW-0813">Transport</keyword>
<dbReference type="FunFam" id="1.20.1110.10:FF:000065">
    <property type="entry name" value="Sarcoplasmic/endoplasmic reticulum calcium ATPase 1"/>
    <property type="match status" value="1"/>
</dbReference>
<evidence type="ECO:0000256" key="13">
    <source>
        <dbReference type="ARBA" id="ARBA00022989"/>
    </source>
</evidence>
<feature type="transmembrane region" description="Helical" evidence="16">
    <location>
        <begin position="694"/>
        <end position="714"/>
    </location>
</feature>
<keyword evidence="5" id="KW-0109">Calcium transport</keyword>
<dbReference type="SFLD" id="SFLDG00002">
    <property type="entry name" value="C1.7:_P-type_atpase_like"/>
    <property type="match status" value="1"/>
</dbReference>
<dbReference type="OrthoDB" id="9760364at2"/>
<sequence>MLSFYIKSSEETEAELSTSIKRGLSYREVSKRQKDYGENSLKADETFNWWEVLLDQFRDFMVLVLLAATTVSGLLGEYTDAITIIAIVVLNAILGFYQEFKAEKSLQALKELTAPEAKVIRDGEITEIPASEIVPGDIVYLESGDRVPADIRLNKTRNLEIVESSLTGESLPVKKHEDRLSSTPDSIGDINNMAFMGTMVTKGSATGIVTDIGMETEMGQIAHMLADENQQVETPLQKRLANLGKVLVTICLLVCIAVAFLGVLRGEPIYKMFMAGVSLAVAAIPEGLPAVVTIALAVGVQKMMKKNALVRKLPAVETLGCATVICSDKTGTLTTNKMIVDEIYTPLLHYHNNTNNGHSFISSNHKKVSPKKNKDLNLCFQIVALCNNTLYTKEQGIVRGEPTEKALLQAAVDYNITPLSFSDITYLDEIQFDSNRKRMSVFYKDDSNQVVMFVKGAPEVIVPRCKKIITDNKNGELNHKTTENIMQKNEEMANKALRNIAVGYKVISYDDYKNKNEKLEDLENDLIFVGLMGLLDPPREEVKDSILKCKKAGVTPVMITGDHKATAIAIAKKINLFSKNADNKVMDGKELDSLSDRELNQKINNIRVFARVSPKHKLRIVSALKDRGNIVAMTGDGVNDAPAVKSADIGIAMGVTGTDVTKGAAELILADDNFSTIEAAIEEGRGIYDNIRKFIRFLLSCNFGEILTMLFGMLMGLPLPLKPIQILWVNLVTDGLPAIALGVDPKDPDIMKRKPRDPEEGVFSDGLFKTILGRGLLIGLITIFTFYRALELQPDHLDFARTMGFSTLVVSQLIYVFECQSVRSGLSLAKVIKNPQLIMAVIASFMLFCLVVYIEPLAQIFDTHPLNLENWMTILVLSLFPTVFSVIYGKIKDRIF</sequence>
<dbReference type="EC" id="7.2.2.10" evidence="3"/>
<protein>
    <recommendedName>
        <fullName evidence="3">P-type Ca(2+) transporter</fullName>
        <ecNumber evidence="3">7.2.2.10</ecNumber>
    </recommendedName>
</protein>
<evidence type="ECO:0000259" key="17">
    <source>
        <dbReference type="SMART" id="SM00831"/>
    </source>
</evidence>
<dbReference type="Proteomes" id="UP000214588">
    <property type="component" value="Unassembled WGS sequence"/>
</dbReference>
<comment type="caution">
    <text evidence="18">The sequence shown here is derived from an EMBL/GenBank/DDBJ whole genome shotgun (WGS) entry which is preliminary data.</text>
</comment>
<keyword evidence="9" id="KW-0106">Calcium</keyword>
<accession>A0A226BYQ6</accession>
<evidence type="ECO:0000256" key="16">
    <source>
        <dbReference type="SAM" id="Phobius"/>
    </source>
</evidence>
<dbReference type="InterPro" id="IPR023298">
    <property type="entry name" value="ATPase_P-typ_TM_dom_sf"/>
</dbReference>
<dbReference type="NCBIfam" id="TIGR01517">
    <property type="entry name" value="ATPase-IIB_Ca"/>
    <property type="match status" value="1"/>
</dbReference>
<dbReference type="NCBIfam" id="TIGR01494">
    <property type="entry name" value="ATPase_P-type"/>
    <property type="match status" value="2"/>
</dbReference>